<accession>A0AAP5IBY7</accession>
<evidence type="ECO:0000256" key="1">
    <source>
        <dbReference type="SAM" id="Phobius"/>
    </source>
</evidence>
<evidence type="ECO:0000313" key="2">
    <source>
        <dbReference type="EMBL" id="MDR9896265.1"/>
    </source>
</evidence>
<reference evidence="3" key="1">
    <citation type="journal article" date="2021" name="Science">
        <title>Hunting the eagle killer: A cyanobacterial neurotoxin causes vacuolar myelinopathy.</title>
        <authorList>
            <person name="Breinlinger S."/>
            <person name="Phillips T.J."/>
            <person name="Haram B.N."/>
            <person name="Mares J."/>
            <person name="Martinez Yerena J.A."/>
            <person name="Hrouzek P."/>
            <person name="Sobotka R."/>
            <person name="Henderson W.M."/>
            <person name="Schmieder P."/>
            <person name="Williams S.M."/>
            <person name="Lauderdale J.D."/>
            <person name="Wilde H.D."/>
            <person name="Gerrin W."/>
            <person name="Kust A."/>
            <person name="Washington J.W."/>
            <person name="Wagner C."/>
            <person name="Geier B."/>
            <person name="Liebeke M."/>
            <person name="Enke H."/>
            <person name="Niedermeyer T.H.J."/>
            <person name="Wilde S.B."/>
        </authorList>
    </citation>
    <scope>NUCLEOTIDE SEQUENCE [LARGE SCALE GENOMIC DNA]</scope>
    <source>
        <strain evidence="3">Thurmond2011</strain>
    </source>
</reference>
<name>A0AAP5IBY7_9CYAN</name>
<protein>
    <submittedName>
        <fullName evidence="2">Uncharacterized protein</fullName>
    </submittedName>
</protein>
<keyword evidence="1" id="KW-0472">Membrane</keyword>
<keyword evidence="3" id="KW-1185">Reference proteome</keyword>
<dbReference type="EMBL" id="JAALHA020000007">
    <property type="protein sequence ID" value="MDR9896265.1"/>
    <property type="molecule type" value="Genomic_DNA"/>
</dbReference>
<feature type="transmembrane region" description="Helical" evidence="1">
    <location>
        <begin position="12"/>
        <end position="41"/>
    </location>
</feature>
<keyword evidence="1" id="KW-1133">Transmembrane helix</keyword>
<keyword evidence="1" id="KW-0812">Transmembrane</keyword>
<comment type="caution">
    <text evidence="2">The sequence shown here is derived from an EMBL/GenBank/DDBJ whole genome shotgun (WGS) entry which is preliminary data.</text>
</comment>
<gene>
    <name evidence="2" type="ORF">G7B40_017105</name>
</gene>
<dbReference type="Proteomes" id="UP000667802">
    <property type="component" value="Unassembled WGS sequence"/>
</dbReference>
<dbReference type="AlphaFoldDB" id="A0AAP5IBY7"/>
<dbReference type="RefSeq" id="WP_208338901.1">
    <property type="nucleotide sequence ID" value="NZ_CAWQFN010000334.1"/>
</dbReference>
<sequence length="72" mass="8136">MENKQSLPFWVWLLIGFFALAILKVGAVVLGGLVMVFQAFAAMSPKEKSEMIHRAHLAHSLHHNSKNKDKHK</sequence>
<proteinExistence type="predicted"/>
<organism evidence="2 3">
    <name type="scientific">Aetokthonos hydrillicola Thurmond2011</name>
    <dbReference type="NCBI Taxonomy" id="2712845"/>
    <lineage>
        <taxon>Bacteria</taxon>
        <taxon>Bacillati</taxon>
        <taxon>Cyanobacteriota</taxon>
        <taxon>Cyanophyceae</taxon>
        <taxon>Nostocales</taxon>
        <taxon>Hapalosiphonaceae</taxon>
        <taxon>Aetokthonos</taxon>
    </lineage>
</organism>
<evidence type="ECO:0000313" key="3">
    <source>
        <dbReference type="Proteomes" id="UP000667802"/>
    </source>
</evidence>